<dbReference type="Proteomes" id="UP000783742">
    <property type="component" value="Unassembled WGS sequence"/>
</dbReference>
<dbReference type="RefSeq" id="WP_216548343.1">
    <property type="nucleotide sequence ID" value="NZ_JAHLQO010000001.1"/>
</dbReference>
<reference evidence="1 2" key="1">
    <citation type="submission" date="2021-06" db="EMBL/GenBank/DDBJ databases">
        <authorList>
            <person name="Sun Q."/>
            <person name="Li D."/>
        </authorList>
    </citation>
    <scope>NUCLEOTIDE SEQUENCE [LARGE SCALE GENOMIC DNA]</scope>
    <source>
        <strain evidence="1 2">MSJ-1</strain>
    </source>
</reference>
<dbReference type="EMBL" id="JAHLQO010000001">
    <property type="protein sequence ID" value="MBU5668553.1"/>
    <property type="molecule type" value="Genomic_DNA"/>
</dbReference>
<evidence type="ECO:0000313" key="2">
    <source>
        <dbReference type="Proteomes" id="UP000783742"/>
    </source>
</evidence>
<gene>
    <name evidence="1" type="ORF">KQI68_01730</name>
</gene>
<name>A0ABS6FER9_9FIRM</name>
<organism evidence="1 2">
    <name type="scientific">Peptoniphilus ovalis</name>
    <dbReference type="NCBI Taxonomy" id="2841503"/>
    <lineage>
        <taxon>Bacteria</taxon>
        <taxon>Bacillati</taxon>
        <taxon>Bacillota</taxon>
        <taxon>Tissierellia</taxon>
        <taxon>Tissierellales</taxon>
        <taxon>Peptoniphilaceae</taxon>
        <taxon>Peptoniphilus</taxon>
    </lineage>
</organism>
<protein>
    <submittedName>
        <fullName evidence="1">Uncharacterized protein</fullName>
    </submittedName>
</protein>
<evidence type="ECO:0000313" key="1">
    <source>
        <dbReference type="EMBL" id="MBU5668553.1"/>
    </source>
</evidence>
<keyword evidence="2" id="KW-1185">Reference proteome</keyword>
<comment type="caution">
    <text evidence="1">The sequence shown here is derived from an EMBL/GenBank/DDBJ whole genome shotgun (WGS) entry which is preliminary data.</text>
</comment>
<sequence>MKYANSELYDIGRIFLKHAVIGFDEFLENSYFNSILDNEYLMKRPLEEIAAWVLLDYEDFKEDAIDLIYSFLEIQNIDKDESFELIEILRDSYVSLFEIKKDGEDYKFHDLILDKNYTIEYTSALANVSNKWGIFRIFGPNKKKIVLQRIRTMVETEYFTFHSNLLKVFKELKYKEKTLKIDKEFLKANLLNFLSVSEVTNWGLYGNPYDDEFEFTDEDLKSAFYKEDLYALNDLKDFKRALSENDEEYILAFFDYTFSKIYEKYLEGDEKSFKDYDLDYFKIFANLCNGGDFSDQNQLIESVELVLAFYKKLSKMGREVKKPIESLQKVKKSIFDFIKMLDESIGGFYYDDRLPDLIVKNNPNYAANKFIENYDNFLTFLDINYVNLLKSGDLSPAMLRGFVEDAEILPTKYVKIYKNKHFPQIELYLFFTIIKSLTYLYNPGEVQEIILTDEADDYMSFDELKKYSIWIDSLSKEDFLKPALGDNYEIYKDLVLELFEKLLSGEDVRLSDYQEAYIPVIQILIDLDILEEKIYLKITKFGQALYDYYGTDKKKDNIIEVDFN</sequence>
<accession>A0ABS6FER9</accession>
<proteinExistence type="predicted"/>